<evidence type="ECO:0000313" key="2">
    <source>
        <dbReference type="Proteomes" id="UP000287033"/>
    </source>
</evidence>
<protein>
    <submittedName>
        <fullName evidence="1">Uncharacterized protein</fullName>
    </submittedName>
</protein>
<dbReference type="AlphaFoldDB" id="A0A401T9M0"/>
<accession>A0A401T9M0</accession>
<gene>
    <name evidence="1" type="ORF">chiPu_0023053</name>
</gene>
<evidence type="ECO:0000313" key="1">
    <source>
        <dbReference type="EMBL" id="GCC39314.1"/>
    </source>
</evidence>
<dbReference type="EMBL" id="BEZZ01014704">
    <property type="protein sequence ID" value="GCC39314.1"/>
    <property type="molecule type" value="Genomic_DNA"/>
</dbReference>
<reference evidence="1 2" key="1">
    <citation type="journal article" date="2018" name="Nat. Ecol. Evol.">
        <title>Shark genomes provide insights into elasmobranch evolution and the origin of vertebrates.</title>
        <authorList>
            <person name="Hara Y"/>
            <person name="Yamaguchi K"/>
            <person name="Onimaru K"/>
            <person name="Kadota M"/>
            <person name="Koyanagi M"/>
            <person name="Keeley SD"/>
            <person name="Tatsumi K"/>
            <person name="Tanaka K"/>
            <person name="Motone F"/>
            <person name="Kageyama Y"/>
            <person name="Nozu R"/>
            <person name="Adachi N"/>
            <person name="Nishimura O"/>
            <person name="Nakagawa R"/>
            <person name="Tanegashima C"/>
            <person name="Kiyatake I"/>
            <person name="Matsumoto R"/>
            <person name="Murakumo K"/>
            <person name="Nishida K"/>
            <person name="Terakita A"/>
            <person name="Kuratani S"/>
            <person name="Sato K"/>
            <person name="Hyodo S Kuraku.S."/>
        </authorList>
    </citation>
    <scope>NUCLEOTIDE SEQUENCE [LARGE SCALE GENOMIC DNA]</scope>
</reference>
<comment type="caution">
    <text evidence="1">The sequence shown here is derived from an EMBL/GenBank/DDBJ whole genome shotgun (WGS) entry which is preliminary data.</text>
</comment>
<proteinExistence type="predicted"/>
<keyword evidence="2" id="KW-1185">Reference proteome</keyword>
<sequence length="115" mass="12344">MFYFASLKATCSDQVPEWGLFQSKFVPCRAILSVLMFGVIFCRALALDVQAAYQTDPQPPTQIASSVESIPPIVSEPVAGSLPSELCIGSKADEGTRCHDAVLETEICFVSTVLG</sequence>
<dbReference type="Proteomes" id="UP000287033">
    <property type="component" value="Unassembled WGS sequence"/>
</dbReference>
<organism evidence="1 2">
    <name type="scientific">Chiloscyllium punctatum</name>
    <name type="common">Brownbanded bambooshark</name>
    <name type="synonym">Hemiscyllium punctatum</name>
    <dbReference type="NCBI Taxonomy" id="137246"/>
    <lineage>
        <taxon>Eukaryota</taxon>
        <taxon>Metazoa</taxon>
        <taxon>Chordata</taxon>
        <taxon>Craniata</taxon>
        <taxon>Vertebrata</taxon>
        <taxon>Chondrichthyes</taxon>
        <taxon>Elasmobranchii</taxon>
        <taxon>Galeomorphii</taxon>
        <taxon>Galeoidea</taxon>
        <taxon>Orectolobiformes</taxon>
        <taxon>Hemiscylliidae</taxon>
        <taxon>Chiloscyllium</taxon>
    </lineage>
</organism>
<name>A0A401T9M0_CHIPU</name>